<evidence type="ECO:0000256" key="1">
    <source>
        <dbReference type="ARBA" id="ARBA00022729"/>
    </source>
</evidence>
<evidence type="ECO:0000259" key="6">
    <source>
        <dbReference type="Pfam" id="PF18962"/>
    </source>
</evidence>
<dbReference type="GO" id="GO:0016020">
    <property type="term" value="C:membrane"/>
    <property type="evidence" value="ECO:0007669"/>
    <property type="project" value="InterPro"/>
</dbReference>
<evidence type="ECO:0000256" key="2">
    <source>
        <dbReference type="ARBA" id="ARBA00022737"/>
    </source>
</evidence>
<dbReference type="RefSeq" id="WP_111542063.1">
    <property type="nucleotide sequence ID" value="NZ_QKYV01000010.1"/>
</dbReference>
<comment type="caution">
    <text evidence="8">The sequence shown here is derived from an EMBL/GenBank/DDBJ whole genome shotgun (WGS) entry which is preliminary data.</text>
</comment>
<dbReference type="GO" id="GO:0007154">
    <property type="term" value="P:cell communication"/>
    <property type="evidence" value="ECO:0007669"/>
    <property type="project" value="InterPro"/>
</dbReference>
<keyword evidence="1 4" id="KW-0732">Signal</keyword>
<dbReference type="InterPro" id="IPR026444">
    <property type="entry name" value="Secre_tail"/>
</dbReference>
<evidence type="ECO:0000313" key="9">
    <source>
        <dbReference type="Proteomes" id="UP000249542"/>
    </source>
</evidence>
<dbReference type="SUPFAM" id="SSF141072">
    <property type="entry name" value="CalX-like"/>
    <property type="match status" value="1"/>
</dbReference>
<dbReference type="InterPro" id="IPR052956">
    <property type="entry name" value="Mesenchyme-surface_protein"/>
</dbReference>
<reference evidence="8 9" key="1">
    <citation type="submission" date="2018-06" db="EMBL/GenBank/DDBJ databases">
        <title>Genomic Encyclopedia of Archaeal and Bacterial Type Strains, Phase II (KMG-II): from individual species to whole genera.</title>
        <authorList>
            <person name="Goeker M."/>
        </authorList>
    </citation>
    <scope>NUCLEOTIDE SEQUENCE [LARGE SCALE GENOMIC DNA]</scope>
    <source>
        <strain evidence="8 9">DSM 15361</strain>
    </source>
</reference>
<dbReference type="NCBIfam" id="NF038117">
    <property type="entry name" value="choice_anch_I"/>
    <property type="match status" value="1"/>
</dbReference>
<dbReference type="Proteomes" id="UP000249542">
    <property type="component" value="Unassembled WGS sequence"/>
</dbReference>
<protein>
    <submittedName>
        <fullName evidence="8">Putative secreted protein (Por secretion system target)</fullName>
    </submittedName>
</protein>
<name>A0A2W7HW83_9FLAO</name>
<organism evidence="8 9">
    <name type="scientific">Mesonia algae</name>
    <dbReference type="NCBI Taxonomy" id="213248"/>
    <lineage>
        <taxon>Bacteria</taxon>
        <taxon>Pseudomonadati</taxon>
        <taxon>Bacteroidota</taxon>
        <taxon>Flavobacteriia</taxon>
        <taxon>Flavobacteriales</taxon>
        <taxon>Flavobacteriaceae</taxon>
        <taxon>Mesonia</taxon>
    </lineage>
</organism>
<feature type="signal peptide" evidence="4">
    <location>
        <begin position="1"/>
        <end position="19"/>
    </location>
</feature>
<evidence type="ECO:0000256" key="3">
    <source>
        <dbReference type="ARBA" id="ARBA00022837"/>
    </source>
</evidence>
<dbReference type="PANTHER" id="PTHR46928">
    <property type="entry name" value="MESENCHYME-SPECIFIC CELL SURFACE GLYCOPROTEIN"/>
    <property type="match status" value="1"/>
</dbReference>
<evidence type="ECO:0000259" key="7">
    <source>
        <dbReference type="Pfam" id="PF22494"/>
    </source>
</evidence>
<keyword evidence="9" id="KW-1185">Reference proteome</keyword>
<dbReference type="EMBL" id="QKYV01000010">
    <property type="protein sequence ID" value="PZW37794.1"/>
    <property type="molecule type" value="Genomic_DNA"/>
</dbReference>
<dbReference type="Pfam" id="PF18962">
    <property type="entry name" value="Por_Secre_tail"/>
    <property type="match status" value="1"/>
</dbReference>
<keyword evidence="3" id="KW-0106">Calcium</keyword>
<sequence>MKKTYLSILIALISITSFAQEALITGYVDSPCSGANGRVLEIYVNGTIDFTGWNIQRQSNGGGYSTNIDLSSFATISDDFIYLTNDQAILNAEFGITANVIESSVISSNGNDAFQIIDNNSVVIDRFGEENIDGAGTAWEHLDSYYLRNNSSIANAGSFDVNNWTFGALNSLDNQGLCNSSSALSTMVNLGSFTPVVTTVAEIEFDEAYISAVEGSGTATLSVTISELPNSDANIDVAILVNESTAIDNQHYTYTNETLTFTTTGSLSQSITITIPDNFDAEADTFLALELTNPVNANLGEDNLSVVYILDNEAHSPIATQNLDINFATSYAITGPNPGSEIVAHDATTERLFVMNSGNASVEILDFSSPLNITSISTIDLSSYGDSSTSVAVHNGLVAATAVPNDKNLNGKVVFMDTNGVIITSLEVGSLPDMITFSPDGNMLLVANEGEPNSDYTIDPEGTISIIDLSIATANLTQANVTTLNFNAFDTQETQLKADGVRIFGPNATVSQDLEPEYITVSQDNTTAWVSLQENNAIAVVDLTTMQITNILPLGLKDHSLPNNALDTSNEQDFIFMANWPIKGMYMPDAIASYSVNGNTYIVTANEGDAREYDTFEEEVNIEDIVLDASVFPNQDFLELDENLGKIKITSEFGDIDNDGEFEEIHVFGGRSFSIYDAITGAQVYDSGSDFERIIAEDPVYNAIFNATDDENELKNRSDNKGPEPEAVIVQEIDGTFYAFIALERVGGFMVYDITNPNTPVFEGYFNNRSVTPGEGDLANLGDLAPESIVYIAPENNAENKGLIVIANEVSATISVYTLENNVLTTESFEVNNSFVVYPNPATSSRVFFAQPTTYELYDIQGRKVKAAQNSTFINVDGLNAGTYIVKNDGGQTQKLIIK</sequence>
<feature type="domain" description="Calx-beta" evidence="5">
    <location>
        <begin position="202"/>
        <end position="312"/>
    </location>
</feature>
<feature type="chain" id="PRO_5015991166" evidence="4">
    <location>
        <begin position="20"/>
        <end position="899"/>
    </location>
</feature>
<dbReference type="Gene3D" id="2.130.10.10">
    <property type="entry name" value="YVTN repeat-like/Quinoprotein amine dehydrogenase"/>
    <property type="match status" value="1"/>
</dbReference>
<dbReference type="Pfam" id="PF03160">
    <property type="entry name" value="Calx-beta"/>
    <property type="match status" value="1"/>
</dbReference>
<dbReference type="InterPro" id="IPR038081">
    <property type="entry name" value="CalX-like_sf"/>
</dbReference>
<dbReference type="InterPro" id="IPR055188">
    <property type="entry name" value="Choice_anch_I"/>
</dbReference>
<dbReference type="NCBIfam" id="TIGR04183">
    <property type="entry name" value="Por_Secre_tail"/>
    <property type="match status" value="1"/>
</dbReference>
<evidence type="ECO:0000259" key="5">
    <source>
        <dbReference type="Pfam" id="PF03160"/>
    </source>
</evidence>
<dbReference type="InterPro" id="IPR015943">
    <property type="entry name" value="WD40/YVTN_repeat-like_dom_sf"/>
</dbReference>
<dbReference type="Pfam" id="PF22494">
    <property type="entry name" value="choice_anch_I"/>
    <property type="match status" value="1"/>
</dbReference>
<dbReference type="SUPFAM" id="SSF75011">
    <property type="entry name" value="3-carboxy-cis,cis-mucoante lactonizing enzyme"/>
    <property type="match status" value="1"/>
</dbReference>
<proteinExistence type="predicted"/>
<dbReference type="InterPro" id="IPR003644">
    <property type="entry name" value="Calx_beta"/>
</dbReference>
<dbReference type="PANTHER" id="PTHR46928:SF1">
    <property type="entry name" value="MESENCHYME-SPECIFIC CELL SURFACE GLYCOPROTEIN"/>
    <property type="match status" value="1"/>
</dbReference>
<feature type="domain" description="Secretion system C-terminal sorting" evidence="6">
    <location>
        <begin position="837"/>
        <end position="898"/>
    </location>
</feature>
<evidence type="ECO:0000313" key="8">
    <source>
        <dbReference type="EMBL" id="PZW37794.1"/>
    </source>
</evidence>
<gene>
    <name evidence="8" type="ORF">LX95_02808</name>
</gene>
<evidence type="ECO:0000256" key="4">
    <source>
        <dbReference type="SAM" id="SignalP"/>
    </source>
</evidence>
<keyword evidence="2" id="KW-0677">Repeat</keyword>
<feature type="domain" description="Choice-of-anchor I" evidence="7">
    <location>
        <begin position="325"/>
        <end position="818"/>
    </location>
</feature>
<dbReference type="AlphaFoldDB" id="A0A2W7HW83"/>
<accession>A0A2W7HW83</accession>